<dbReference type="EMBL" id="KK104524">
    <property type="protein sequence ID" value="KIY93787.1"/>
    <property type="molecule type" value="Genomic_DNA"/>
</dbReference>
<accession>A0A0D2J163</accession>
<dbReference type="KEGG" id="mng:MNEG_14173"/>
<feature type="non-terminal residue" evidence="2">
    <location>
        <position position="1"/>
    </location>
</feature>
<dbReference type="GeneID" id="25731709"/>
<organism evidence="2 3">
    <name type="scientific">Monoraphidium neglectum</name>
    <dbReference type="NCBI Taxonomy" id="145388"/>
    <lineage>
        <taxon>Eukaryota</taxon>
        <taxon>Viridiplantae</taxon>
        <taxon>Chlorophyta</taxon>
        <taxon>core chlorophytes</taxon>
        <taxon>Chlorophyceae</taxon>
        <taxon>CS clade</taxon>
        <taxon>Sphaeropleales</taxon>
        <taxon>Selenastraceae</taxon>
        <taxon>Monoraphidium</taxon>
    </lineage>
</organism>
<gene>
    <name evidence="2" type="ORF">MNEG_14173</name>
</gene>
<sequence>IAVPRSRRGSCGDDDPDPTPPPTPTPGGGGDEPSEGGDDTGVDTCEVCGDCGGDDDPLASL</sequence>
<protein>
    <submittedName>
        <fullName evidence="2">Uncharacterized protein</fullName>
    </submittedName>
</protein>
<dbReference type="RefSeq" id="XP_013892807.1">
    <property type="nucleotide sequence ID" value="XM_014037353.1"/>
</dbReference>
<keyword evidence="3" id="KW-1185">Reference proteome</keyword>
<proteinExistence type="predicted"/>
<evidence type="ECO:0000313" key="3">
    <source>
        <dbReference type="Proteomes" id="UP000054498"/>
    </source>
</evidence>
<evidence type="ECO:0000256" key="1">
    <source>
        <dbReference type="SAM" id="MobiDB-lite"/>
    </source>
</evidence>
<evidence type="ECO:0000313" key="2">
    <source>
        <dbReference type="EMBL" id="KIY93787.1"/>
    </source>
</evidence>
<feature type="compositionally biased region" description="Acidic residues" evidence="1">
    <location>
        <begin position="52"/>
        <end position="61"/>
    </location>
</feature>
<name>A0A0D2J163_9CHLO</name>
<dbReference type="Proteomes" id="UP000054498">
    <property type="component" value="Unassembled WGS sequence"/>
</dbReference>
<dbReference type="AlphaFoldDB" id="A0A0D2J163"/>
<feature type="compositionally biased region" description="Acidic residues" evidence="1">
    <location>
        <begin position="32"/>
        <end position="41"/>
    </location>
</feature>
<reference evidence="2 3" key="1">
    <citation type="journal article" date="2013" name="BMC Genomics">
        <title>Reconstruction of the lipid metabolism for the microalga Monoraphidium neglectum from its genome sequence reveals characteristics suitable for biofuel production.</title>
        <authorList>
            <person name="Bogen C."/>
            <person name="Al-Dilaimi A."/>
            <person name="Albersmeier A."/>
            <person name="Wichmann J."/>
            <person name="Grundmann M."/>
            <person name="Rupp O."/>
            <person name="Lauersen K.J."/>
            <person name="Blifernez-Klassen O."/>
            <person name="Kalinowski J."/>
            <person name="Goesmann A."/>
            <person name="Mussgnug J.H."/>
            <person name="Kruse O."/>
        </authorList>
    </citation>
    <scope>NUCLEOTIDE SEQUENCE [LARGE SCALE GENOMIC DNA]</scope>
    <source>
        <strain evidence="2 3">SAG 48.87</strain>
    </source>
</reference>
<feature type="region of interest" description="Disordered" evidence="1">
    <location>
        <begin position="1"/>
        <end position="61"/>
    </location>
</feature>